<name>A0ABP8M563_9BACT</name>
<evidence type="ECO:0000313" key="2">
    <source>
        <dbReference type="Proteomes" id="UP001500552"/>
    </source>
</evidence>
<sequence>MVPVRYLLTCFFLLLFFPLLAQKPEQPVRLELPFDLEATEAEVIALPDSSLLVYHSTSDVWHSAVIFHFTKYDSRLEPVWSDTISIAADSEFLRHYTEAPYTHFIFGENDLQQYTLVRLNNNTGQVQHKRYELEQIDAVYDFVVLQGNYFIIGNNKKEKKPLLLHLSPRSGEVQLLPSVYGNQSTFSDLLADTARQRVDAVLSESNGRISRLQVKSFHANGSLLSSQFILQQENRRLLHAEITPGDSSGRMLFGTYGTRDLQYNQGFFTTPVTATVVDEEGRFYSMLDLENFFRYLKPRQEERTRRREAVRQKQGKNPRYRYRLLLHDLIPTPTGYILAAEVYYPQYTSGGGNNWGLDRTISMGGRQQEGYKRTHAVALGFDKQGVLLWDNIFPLKDIVTFKLVHTVEVGRMPDGRVVMAYPKEEKIIYRVMDRNKFVDEETEMELLTYEEDEKIQETISPGIIRWYGSSFAAFGFQRVKPKKGGSRTVFYINKITF</sequence>
<comment type="caution">
    <text evidence="1">The sequence shown here is derived from an EMBL/GenBank/DDBJ whole genome shotgun (WGS) entry which is preliminary data.</text>
</comment>
<dbReference type="EMBL" id="BAABHC010000039">
    <property type="protein sequence ID" value="GAA4444707.1"/>
    <property type="molecule type" value="Genomic_DNA"/>
</dbReference>
<dbReference type="RefSeq" id="WP_345163192.1">
    <property type="nucleotide sequence ID" value="NZ_BAABHC010000039.1"/>
</dbReference>
<evidence type="ECO:0000313" key="1">
    <source>
        <dbReference type="EMBL" id="GAA4444707.1"/>
    </source>
</evidence>
<gene>
    <name evidence="1" type="ORF">GCM10023188_47030</name>
</gene>
<reference evidence="2" key="1">
    <citation type="journal article" date="2019" name="Int. J. Syst. Evol. Microbiol.">
        <title>The Global Catalogue of Microorganisms (GCM) 10K type strain sequencing project: providing services to taxonomists for standard genome sequencing and annotation.</title>
        <authorList>
            <consortium name="The Broad Institute Genomics Platform"/>
            <consortium name="The Broad Institute Genome Sequencing Center for Infectious Disease"/>
            <person name="Wu L."/>
            <person name="Ma J."/>
        </authorList>
    </citation>
    <scope>NUCLEOTIDE SEQUENCE [LARGE SCALE GENOMIC DNA]</scope>
    <source>
        <strain evidence="2">JCM 17926</strain>
    </source>
</reference>
<keyword evidence="2" id="KW-1185">Reference proteome</keyword>
<proteinExistence type="predicted"/>
<organism evidence="1 2">
    <name type="scientific">Pontibacter saemangeumensis</name>
    <dbReference type="NCBI Taxonomy" id="1084525"/>
    <lineage>
        <taxon>Bacteria</taxon>
        <taxon>Pseudomonadati</taxon>
        <taxon>Bacteroidota</taxon>
        <taxon>Cytophagia</taxon>
        <taxon>Cytophagales</taxon>
        <taxon>Hymenobacteraceae</taxon>
        <taxon>Pontibacter</taxon>
    </lineage>
</organism>
<dbReference type="Proteomes" id="UP001500552">
    <property type="component" value="Unassembled WGS sequence"/>
</dbReference>
<accession>A0ABP8M563</accession>
<protein>
    <submittedName>
        <fullName evidence="1">Uncharacterized protein</fullName>
    </submittedName>
</protein>